<dbReference type="SUPFAM" id="SSF53850">
    <property type="entry name" value="Periplasmic binding protein-like II"/>
    <property type="match status" value="1"/>
</dbReference>
<dbReference type="InterPro" id="IPR036388">
    <property type="entry name" value="WH-like_DNA-bd_sf"/>
</dbReference>
<organism evidence="6 7">
    <name type="scientific">Furfurilactobacillus rossiae DSM 15814</name>
    <dbReference type="NCBI Taxonomy" id="1114972"/>
    <lineage>
        <taxon>Bacteria</taxon>
        <taxon>Bacillati</taxon>
        <taxon>Bacillota</taxon>
        <taxon>Bacilli</taxon>
        <taxon>Lactobacillales</taxon>
        <taxon>Lactobacillaceae</taxon>
        <taxon>Furfurilactobacillus</taxon>
    </lineage>
</organism>
<comment type="caution">
    <text evidence="6">The sequence shown here is derived from an EMBL/GenBank/DDBJ whole genome shotgun (WGS) entry which is preliminary data.</text>
</comment>
<dbReference type="GO" id="GO:0005829">
    <property type="term" value="C:cytosol"/>
    <property type="evidence" value="ECO:0007669"/>
    <property type="project" value="TreeGrafter"/>
</dbReference>
<dbReference type="InterPro" id="IPR036390">
    <property type="entry name" value="WH_DNA-bd_sf"/>
</dbReference>
<keyword evidence="7" id="KW-1185">Reference proteome</keyword>
<dbReference type="PATRIC" id="fig|1114972.6.peg.662"/>
<dbReference type="Gene3D" id="3.40.190.290">
    <property type="match status" value="1"/>
</dbReference>
<dbReference type="AlphaFoldDB" id="A0A0R1RBH8"/>
<dbReference type="STRING" id="1114972.FD35_GL000662"/>
<comment type="similarity">
    <text evidence="1">Belongs to the LysR transcriptional regulatory family.</text>
</comment>
<evidence type="ECO:0000256" key="3">
    <source>
        <dbReference type="ARBA" id="ARBA00023125"/>
    </source>
</evidence>
<proteinExistence type="inferred from homology"/>
<dbReference type="EMBL" id="AZFF01000011">
    <property type="protein sequence ID" value="KRL54076.1"/>
    <property type="molecule type" value="Genomic_DNA"/>
</dbReference>
<keyword evidence="3" id="KW-0238">DNA-binding</keyword>
<dbReference type="PROSITE" id="PS50931">
    <property type="entry name" value="HTH_LYSR"/>
    <property type="match status" value="1"/>
</dbReference>
<dbReference type="PANTHER" id="PTHR30419">
    <property type="entry name" value="HTH-TYPE TRANSCRIPTIONAL REGULATOR YBHD"/>
    <property type="match status" value="1"/>
</dbReference>
<dbReference type="Gene3D" id="1.10.10.10">
    <property type="entry name" value="Winged helix-like DNA-binding domain superfamily/Winged helix DNA-binding domain"/>
    <property type="match status" value="1"/>
</dbReference>
<name>A0A0R1RBH8_9LACO</name>
<dbReference type="Proteomes" id="UP000051999">
    <property type="component" value="Unassembled WGS sequence"/>
</dbReference>
<dbReference type="InterPro" id="IPR005119">
    <property type="entry name" value="LysR_subst-bd"/>
</dbReference>
<accession>A0A0R1RBH8</accession>
<evidence type="ECO:0000256" key="4">
    <source>
        <dbReference type="ARBA" id="ARBA00023163"/>
    </source>
</evidence>
<dbReference type="SUPFAM" id="SSF46785">
    <property type="entry name" value="Winged helix' DNA-binding domain"/>
    <property type="match status" value="1"/>
</dbReference>
<reference evidence="6 7" key="1">
    <citation type="journal article" date="2015" name="Genome Announc.">
        <title>Expanding the biotechnology potential of lactobacilli through comparative genomics of 213 strains and associated genera.</title>
        <authorList>
            <person name="Sun Z."/>
            <person name="Harris H.M."/>
            <person name="McCann A."/>
            <person name="Guo C."/>
            <person name="Argimon S."/>
            <person name="Zhang W."/>
            <person name="Yang X."/>
            <person name="Jeffery I.B."/>
            <person name="Cooney J.C."/>
            <person name="Kagawa T.F."/>
            <person name="Liu W."/>
            <person name="Song Y."/>
            <person name="Salvetti E."/>
            <person name="Wrobel A."/>
            <person name="Rasinkangas P."/>
            <person name="Parkhill J."/>
            <person name="Rea M.C."/>
            <person name="O'Sullivan O."/>
            <person name="Ritari J."/>
            <person name="Douillard F.P."/>
            <person name="Paul Ross R."/>
            <person name="Yang R."/>
            <person name="Briner A.E."/>
            <person name="Felis G.E."/>
            <person name="de Vos W.M."/>
            <person name="Barrangou R."/>
            <person name="Klaenhammer T.R."/>
            <person name="Caufield P.W."/>
            <person name="Cui Y."/>
            <person name="Zhang H."/>
            <person name="O'Toole P.W."/>
        </authorList>
    </citation>
    <scope>NUCLEOTIDE SEQUENCE [LARGE SCALE GENOMIC DNA]</scope>
    <source>
        <strain evidence="6 7">DSM 15814</strain>
    </source>
</reference>
<evidence type="ECO:0000256" key="2">
    <source>
        <dbReference type="ARBA" id="ARBA00023015"/>
    </source>
</evidence>
<dbReference type="eggNOG" id="COG0583">
    <property type="taxonomic scope" value="Bacteria"/>
</dbReference>
<sequence length="292" mass="32645">MNTRDLKYFMAVAERQNFSAAATQFHVSQPTITLAIKRLETEFGDTLIQRDRTHAQAHLTPAGEILQRRATLILQNLKLSQQEIIQTKATTIRFGLPPIIGTVYFPKLAGKLMADGILTHIRTREAGSDQLLKELKNGDIDIALLGSIQPLPNDLLHTQLLAERPFHVIVSKQHPLAQRDRVSFHELAKERFVTLTDNFIHPAALTAYSKTAGFTPNVIYKSPDINLIKGLVAENLGVSIMVSDAIKSGDEVASLTIADALTERFNISLAYRQGFVPNEMQQQFIDDLKRLR</sequence>
<dbReference type="FunFam" id="1.10.10.10:FF:000001">
    <property type="entry name" value="LysR family transcriptional regulator"/>
    <property type="match status" value="1"/>
</dbReference>
<dbReference type="Pfam" id="PF00126">
    <property type="entry name" value="HTH_1"/>
    <property type="match status" value="1"/>
</dbReference>
<feature type="domain" description="HTH lysR-type" evidence="5">
    <location>
        <begin position="1"/>
        <end position="60"/>
    </location>
</feature>
<gene>
    <name evidence="6" type="ORF">FD35_GL000662</name>
</gene>
<dbReference type="GO" id="GO:0003700">
    <property type="term" value="F:DNA-binding transcription factor activity"/>
    <property type="evidence" value="ECO:0007669"/>
    <property type="project" value="InterPro"/>
</dbReference>
<dbReference type="InterPro" id="IPR050950">
    <property type="entry name" value="HTH-type_LysR_regulators"/>
</dbReference>
<evidence type="ECO:0000259" key="5">
    <source>
        <dbReference type="PROSITE" id="PS50931"/>
    </source>
</evidence>
<dbReference type="RefSeq" id="WP_017263042.1">
    <property type="nucleotide sequence ID" value="NZ_AUAW01000010.1"/>
</dbReference>
<dbReference type="Pfam" id="PF03466">
    <property type="entry name" value="LysR_substrate"/>
    <property type="match status" value="1"/>
</dbReference>
<dbReference type="InterPro" id="IPR000847">
    <property type="entry name" value="LysR_HTH_N"/>
</dbReference>
<dbReference type="OrthoDB" id="9803735at2"/>
<dbReference type="PRINTS" id="PR00039">
    <property type="entry name" value="HTHLYSR"/>
</dbReference>
<evidence type="ECO:0000256" key="1">
    <source>
        <dbReference type="ARBA" id="ARBA00009437"/>
    </source>
</evidence>
<evidence type="ECO:0000313" key="7">
    <source>
        <dbReference type="Proteomes" id="UP000051999"/>
    </source>
</evidence>
<protein>
    <submittedName>
        <fullName evidence="6">Malolactic fermentation transcriptional regulator</fullName>
    </submittedName>
</protein>
<keyword evidence="4" id="KW-0804">Transcription</keyword>
<keyword evidence="2" id="KW-0805">Transcription regulation</keyword>
<evidence type="ECO:0000313" key="6">
    <source>
        <dbReference type="EMBL" id="KRL54076.1"/>
    </source>
</evidence>
<dbReference type="GO" id="GO:0003677">
    <property type="term" value="F:DNA binding"/>
    <property type="evidence" value="ECO:0007669"/>
    <property type="project" value="UniProtKB-KW"/>
</dbReference>